<evidence type="ECO:0000313" key="3">
    <source>
        <dbReference type="EMBL" id="BAY59163.1"/>
    </source>
</evidence>
<dbReference type="GO" id="GO:0003677">
    <property type="term" value="F:DNA binding"/>
    <property type="evidence" value="ECO:0007669"/>
    <property type="project" value="InterPro"/>
</dbReference>
<dbReference type="EMBL" id="AP018204">
    <property type="protein sequence ID" value="BAY59163.1"/>
    <property type="molecule type" value="Genomic_DNA"/>
</dbReference>
<keyword evidence="4" id="KW-1185">Reference proteome</keyword>
<name>A0A1Z4JR74_LEPBY</name>
<evidence type="ECO:0000259" key="2">
    <source>
        <dbReference type="PROSITE" id="PS51898"/>
    </source>
</evidence>
<keyword evidence="1" id="KW-0233">DNA recombination</keyword>
<dbReference type="PROSITE" id="PS51898">
    <property type="entry name" value="TYR_RECOMBINASE"/>
    <property type="match status" value="1"/>
</dbReference>
<keyword evidence="3" id="KW-0614">Plasmid</keyword>
<dbReference type="InterPro" id="IPR013762">
    <property type="entry name" value="Integrase-like_cat_sf"/>
</dbReference>
<feature type="domain" description="Tyr recombinase" evidence="2">
    <location>
        <begin position="1"/>
        <end position="199"/>
    </location>
</feature>
<dbReference type="GO" id="GO:0006310">
    <property type="term" value="P:DNA recombination"/>
    <property type="evidence" value="ECO:0007669"/>
    <property type="project" value="UniProtKB-KW"/>
</dbReference>
<gene>
    <name evidence="3" type="ORF">NIES2135_60400</name>
</gene>
<dbReference type="Gene3D" id="1.10.443.10">
    <property type="entry name" value="Intergrase catalytic core"/>
    <property type="match status" value="1"/>
</dbReference>
<geneLocation type="plasmid" evidence="3">
    <name>plasmid1</name>
</geneLocation>
<dbReference type="InterPro" id="IPR011010">
    <property type="entry name" value="DNA_brk_join_enz"/>
</dbReference>
<proteinExistence type="predicted"/>
<protein>
    <submittedName>
        <fullName evidence="3">Integrase domain protein SAM domain protein</fullName>
    </submittedName>
</protein>
<dbReference type="SUPFAM" id="SSF56349">
    <property type="entry name" value="DNA breaking-rejoining enzymes"/>
    <property type="match status" value="1"/>
</dbReference>
<reference evidence="3 4" key="1">
    <citation type="submission" date="2017-06" db="EMBL/GenBank/DDBJ databases">
        <title>Genome sequencing of cyanobaciteial culture collection at National Institute for Environmental Studies (NIES).</title>
        <authorList>
            <person name="Hirose Y."/>
            <person name="Shimura Y."/>
            <person name="Fujisawa T."/>
            <person name="Nakamura Y."/>
            <person name="Kawachi M."/>
        </authorList>
    </citation>
    <scope>NUCLEOTIDE SEQUENCE [LARGE SCALE GENOMIC DNA]</scope>
    <source>
        <strain evidence="3 4">NIES-2135</strain>
        <plasmid evidence="4">Plasmid Plasmid1 dna</plasmid>
    </source>
</reference>
<dbReference type="Pfam" id="PF00589">
    <property type="entry name" value="Phage_integrase"/>
    <property type="match status" value="1"/>
</dbReference>
<evidence type="ECO:0000256" key="1">
    <source>
        <dbReference type="ARBA" id="ARBA00023172"/>
    </source>
</evidence>
<organism evidence="3 4">
    <name type="scientific">Leptolyngbya boryana NIES-2135</name>
    <dbReference type="NCBI Taxonomy" id="1973484"/>
    <lineage>
        <taxon>Bacteria</taxon>
        <taxon>Bacillati</taxon>
        <taxon>Cyanobacteriota</taxon>
        <taxon>Cyanophyceae</taxon>
        <taxon>Leptolyngbyales</taxon>
        <taxon>Leptolyngbyaceae</taxon>
        <taxon>Leptolyngbya group</taxon>
        <taxon>Leptolyngbya</taxon>
    </lineage>
</organism>
<dbReference type="AlphaFoldDB" id="A0A1Z4JR74"/>
<dbReference type="InterPro" id="IPR002104">
    <property type="entry name" value="Integrase_catalytic"/>
</dbReference>
<accession>A0A1Z4JR74</accession>
<sequence>MTYLEQIQQARCLWHTRTCSLSSMAKFILFARTLARYPEPNLRCWDSPRYRRYSQTVRSIYVENYDGTRLRFARKKDGEEAIVPIRQAARDHIQAYLERRRAAREVLTDESPLFLSYDFHNSGKRLGYQGIYHFAKSRLGEATGIENLTPHRFRHTYASELVELGIDSLLARTLTGHRSEKVFERYIQGKQLAAAESAFYQALGEKVPDSKQQNPED</sequence>
<dbReference type="Proteomes" id="UP000217895">
    <property type="component" value="Plasmid Plasmid1 dna"/>
</dbReference>
<evidence type="ECO:0000313" key="4">
    <source>
        <dbReference type="Proteomes" id="UP000217895"/>
    </source>
</evidence>
<dbReference type="GO" id="GO:0015074">
    <property type="term" value="P:DNA integration"/>
    <property type="evidence" value="ECO:0007669"/>
    <property type="project" value="InterPro"/>
</dbReference>